<evidence type="ECO:0000313" key="7">
    <source>
        <dbReference type="EMBL" id="QWG04219.1"/>
    </source>
</evidence>
<evidence type="ECO:0000256" key="5">
    <source>
        <dbReference type="SAM" id="Phobius"/>
    </source>
</evidence>
<dbReference type="InterPro" id="IPR010920">
    <property type="entry name" value="LSM_dom_sf"/>
</dbReference>
<evidence type="ECO:0000256" key="1">
    <source>
        <dbReference type="ARBA" id="ARBA00004370"/>
    </source>
</evidence>
<gene>
    <name evidence="7" type="ORF">KMW28_25335</name>
</gene>
<dbReference type="InterPro" id="IPR023408">
    <property type="entry name" value="MscS_beta-dom_sf"/>
</dbReference>
<feature type="domain" description="Mechanosensitive ion channel MscS" evidence="6">
    <location>
        <begin position="94"/>
        <end position="160"/>
    </location>
</feature>
<reference evidence="7 8" key="1">
    <citation type="submission" date="2021-05" db="EMBL/GenBank/DDBJ databases">
        <title>Comparative genomic studies on the polysaccharide-degrading batcterial strains of the Flammeovirga genus.</title>
        <authorList>
            <person name="Zewei F."/>
            <person name="Zheng Z."/>
            <person name="Yu L."/>
            <person name="Ruyue G."/>
            <person name="Yanhong M."/>
            <person name="Yuanyuan C."/>
            <person name="Jingyan G."/>
            <person name="Wenjun H."/>
        </authorList>
    </citation>
    <scope>NUCLEOTIDE SEQUENCE [LARGE SCALE GENOMIC DNA]</scope>
    <source>
        <strain evidence="7 8">NBRC:100898</strain>
    </source>
</reference>
<dbReference type="GO" id="GO:0008381">
    <property type="term" value="F:mechanosensitive monoatomic ion channel activity"/>
    <property type="evidence" value="ECO:0007669"/>
    <property type="project" value="InterPro"/>
</dbReference>
<keyword evidence="8" id="KW-1185">Reference proteome</keyword>
<dbReference type="PANTHER" id="PTHR30221:SF8">
    <property type="entry name" value="SMALL-CONDUCTANCE MECHANOSENSITIVE CHANNEL"/>
    <property type="match status" value="1"/>
</dbReference>
<keyword evidence="4 5" id="KW-0472">Membrane</keyword>
<dbReference type="GO" id="GO:0016020">
    <property type="term" value="C:membrane"/>
    <property type="evidence" value="ECO:0007669"/>
    <property type="project" value="UniProtKB-SubCell"/>
</dbReference>
<comment type="subcellular location">
    <subcellularLocation>
        <location evidence="1">Membrane</location>
    </subcellularLocation>
</comment>
<protein>
    <submittedName>
        <fullName evidence="7">Mechanosensitive ion channel</fullName>
    </submittedName>
</protein>
<keyword evidence="2 5" id="KW-0812">Transmembrane</keyword>
<dbReference type="KEGG" id="fya:KMW28_25335"/>
<feature type="transmembrane region" description="Helical" evidence="5">
    <location>
        <begin position="45"/>
        <end position="66"/>
    </location>
</feature>
<evidence type="ECO:0000259" key="6">
    <source>
        <dbReference type="Pfam" id="PF00924"/>
    </source>
</evidence>
<dbReference type="Pfam" id="PF00924">
    <property type="entry name" value="MS_channel_2nd"/>
    <property type="match status" value="1"/>
</dbReference>
<dbReference type="RefSeq" id="WP_169663707.1">
    <property type="nucleotide sequence ID" value="NZ_CP076133.1"/>
</dbReference>
<keyword evidence="3 5" id="KW-1133">Transmembrane helix</keyword>
<proteinExistence type="predicted"/>
<feature type="transmembrane region" description="Helical" evidence="5">
    <location>
        <begin position="86"/>
        <end position="108"/>
    </location>
</feature>
<evidence type="ECO:0000256" key="2">
    <source>
        <dbReference type="ARBA" id="ARBA00022692"/>
    </source>
</evidence>
<sequence length="180" mass="20385">MDQLEGKLLFTVCAIVLAFLVQAITKKYLTKITERKGFSFHRKMYISNFFGVIYTILVFIGMIFIWDVSLQGFSVFVTSFFTLTAVAFVAQWSMLSNITGSLILFFAYPFKIGDKIRIQDGGENSVEGIITNITLFNIRILTDDGVDISYPNNLALQKPIKKINPNTNNNVHMDEEDTLS</sequence>
<name>A0AAX1N9U6_9BACT</name>
<dbReference type="InterPro" id="IPR006685">
    <property type="entry name" value="MscS_channel_2nd"/>
</dbReference>
<evidence type="ECO:0000256" key="3">
    <source>
        <dbReference type="ARBA" id="ARBA00022989"/>
    </source>
</evidence>
<evidence type="ECO:0000256" key="4">
    <source>
        <dbReference type="ARBA" id="ARBA00023136"/>
    </source>
</evidence>
<organism evidence="7 8">
    <name type="scientific">Flammeovirga yaeyamensis</name>
    <dbReference type="NCBI Taxonomy" id="367791"/>
    <lineage>
        <taxon>Bacteria</taxon>
        <taxon>Pseudomonadati</taxon>
        <taxon>Bacteroidota</taxon>
        <taxon>Cytophagia</taxon>
        <taxon>Cytophagales</taxon>
        <taxon>Flammeovirgaceae</taxon>
        <taxon>Flammeovirga</taxon>
    </lineage>
</organism>
<dbReference type="SUPFAM" id="SSF50182">
    <property type="entry name" value="Sm-like ribonucleoproteins"/>
    <property type="match status" value="1"/>
</dbReference>
<dbReference type="Gene3D" id="2.30.30.60">
    <property type="match status" value="1"/>
</dbReference>
<accession>A0AAX1N9U6</accession>
<evidence type="ECO:0000313" key="8">
    <source>
        <dbReference type="Proteomes" id="UP000678679"/>
    </source>
</evidence>
<dbReference type="PANTHER" id="PTHR30221">
    <property type="entry name" value="SMALL-CONDUCTANCE MECHANOSENSITIVE CHANNEL"/>
    <property type="match status" value="1"/>
</dbReference>
<dbReference type="EMBL" id="CP076133">
    <property type="protein sequence ID" value="QWG04219.1"/>
    <property type="molecule type" value="Genomic_DNA"/>
</dbReference>
<dbReference type="Proteomes" id="UP000678679">
    <property type="component" value="Chromosome 2"/>
</dbReference>
<feature type="transmembrane region" description="Helical" evidence="5">
    <location>
        <begin position="6"/>
        <end position="24"/>
    </location>
</feature>
<dbReference type="InterPro" id="IPR045275">
    <property type="entry name" value="MscS_archaea/bacteria_type"/>
</dbReference>
<dbReference type="AlphaFoldDB" id="A0AAX1N9U6"/>